<keyword evidence="18" id="KW-0472">Membrane</keyword>
<organism evidence="28 29">
    <name type="scientific">Macrostomum lignano</name>
    <dbReference type="NCBI Taxonomy" id="282301"/>
    <lineage>
        <taxon>Eukaryota</taxon>
        <taxon>Metazoa</taxon>
        <taxon>Spiralia</taxon>
        <taxon>Lophotrochozoa</taxon>
        <taxon>Platyhelminthes</taxon>
        <taxon>Rhabditophora</taxon>
        <taxon>Macrostomorpha</taxon>
        <taxon>Macrostomida</taxon>
        <taxon>Macrostomidae</taxon>
        <taxon>Macrostomum</taxon>
    </lineage>
</organism>
<evidence type="ECO:0000256" key="5">
    <source>
        <dbReference type="ARBA" id="ARBA00010617"/>
    </source>
</evidence>
<dbReference type="Pfam" id="PF00067">
    <property type="entry name" value="p450"/>
    <property type="match status" value="4"/>
</dbReference>
<keyword evidence="28" id="KW-1185">Reference proteome</keyword>
<dbReference type="AlphaFoldDB" id="A0A1I8FZF7"/>
<keyword evidence="16" id="KW-0443">Lipid metabolism</keyword>
<dbReference type="GO" id="GO:0006805">
    <property type="term" value="P:xenobiotic metabolic process"/>
    <property type="evidence" value="ECO:0007669"/>
    <property type="project" value="TreeGrafter"/>
</dbReference>
<dbReference type="PROSITE" id="PS00086">
    <property type="entry name" value="CYTOCHROME_P450"/>
    <property type="match status" value="4"/>
</dbReference>
<comment type="catalytic activity">
    <reaction evidence="21">
        <text>N-[(5Z,8Z,11Z,14Z)-eicosatetraenoyl]-serotonin + reduced [NADPH--hemoprotein reductase] + O2 = 2-oxo-N-[(5Z,8Z,11Z,14Z)-eicosatetraenoyl]-serotonin + oxidized [NADPH--hemoprotein reductase] + H2O + H(+)</text>
        <dbReference type="Rhea" id="RHEA:50296"/>
        <dbReference type="Rhea" id="RHEA-COMP:11964"/>
        <dbReference type="Rhea" id="RHEA-COMP:11965"/>
        <dbReference type="ChEBI" id="CHEBI:15377"/>
        <dbReference type="ChEBI" id="CHEBI:15378"/>
        <dbReference type="ChEBI" id="CHEBI:15379"/>
        <dbReference type="ChEBI" id="CHEBI:57618"/>
        <dbReference type="ChEBI" id="CHEBI:58210"/>
        <dbReference type="ChEBI" id="CHEBI:132255"/>
        <dbReference type="ChEBI" id="CHEBI:132256"/>
    </reaction>
    <physiologicalReaction direction="left-to-right" evidence="21">
        <dbReference type="Rhea" id="RHEA:50297"/>
    </physiologicalReaction>
</comment>
<keyword evidence="9" id="KW-0999">Mitochondrion inner membrane</keyword>
<proteinExistence type="inferred from homology"/>
<keyword evidence="17" id="KW-0496">Mitochondrion</keyword>
<dbReference type="GO" id="GO:0020037">
    <property type="term" value="F:heme binding"/>
    <property type="evidence" value="ECO:0007669"/>
    <property type="project" value="InterPro"/>
</dbReference>
<keyword evidence="11" id="KW-0492">Microsome</keyword>
<evidence type="ECO:0000256" key="6">
    <source>
        <dbReference type="ARBA" id="ARBA00022617"/>
    </source>
</evidence>
<keyword evidence="14 27" id="KW-0408">Iron</keyword>
<dbReference type="GO" id="GO:0102033">
    <property type="term" value="F:long-chain fatty acid omega-hydroxylase activity"/>
    <property type="evidence" value="ECO:0007669"/>
    <property type="project" value="UniProtKB-EC"/>
</dbReference>
<dbReference type="PANTHER" id="PTHR24300">
    <property type="entry name" value="CYTOCHROME P450 508A4-RELATED"/>
    <property type="match status" value="1"/>
</dbReference>
<evidence type="ECO:0000256" key="22">
    <source>
        <dbReference type="ARBA" id="ARBA00052378"/>
    </source>
</evidence>
<keyword evidence="13" id="KW-0560">Oxidoreductase</keyword>
<dbReference type="InterPro" id="IPR017972">
    <property type="entry name" value="Cyt_P450_CS"/>
</dbReference>
<sequence length="1184" mass="135866">DTEFRGYNISSDAMISVNLHGLHHDERYFSKPDMFDPDRFLTPDGQYKPSEYLNQFGVGKRSCLGEVLARMEVFLFFVTFMQHFRFEADSWTAEQREQILLGTEGIVHATIEHRLKFQFLRLPSAWPSAPMPTLKRALSKSPPGPVGVPGFGLLPLVMWRTANDKRYRLFLLMQEIQKKFGDLASFRLGTQEFILVSGYPALREMFVTHADKFNGRSNTNFHRFLFKEAGIVGSEGALWQEHRRFALRVLKDFGFGRNASEEHIQDEAGQVVNFLRSKEGQLVDPRDFISKAVANVVTRFIFSNFSSYEDPEFNEFLGKLGSLTNQNLVGLITAFYRFMPVETALALSPANKKQFDAITWVEDLSKRKVEEIRSKYNVDDEPSNYVEAYLQEQHRRGVDLGTFTDFQLVKTIWELYIAGVDTTSNTLGWSLIYAALNPELQDRCHAEIMAKIGKRQASLKDKKELHYCQAFLDECQRISTLAPMSVDHRAIEDTEFSGYNISSDAMIFVNLYGLHHDERYFPNPDKFDPDRFLTPEGQYKASEYLNPFGIGKRSCLGEVLARMEVFLFFVTFMQHFRFEADSWTAEQREQILLGTEGVVHATIEHRLKYKALEPLNQFGVGKRSCLGEVLARMEVFLFFVTFMQHFRFEADSWTAEQREQILLGTEGVVHATIEHQLKAVIRMLETAAIVAAVVGLIVCTYAYAKRALSKSPPGPVGIPGFGLLPLVMWRTATNKRHRFYLLMQEIQRKYGDLASFPLGTQELVLVSGYETMREMFAMNTDKFNGRPTTNFHKFMFKDAGIIGSEGALWQEHRRFALRVLKDFGFGRNASELQIQEEAGQLVKFLSSKDGQLVDTRDFIGKAVANVVSRFIFSNFSSYEDSNFNEFLKNLGGVTNQNVVGLITAFYRFMPVETALALSPTNRKQFDAITWIEDLSQQKVEEIRSTYNVDNEPSNYVEAYLQEQHRRGVDLGTFTDFQLVKTIWELYIAGVDTTSNTLCWSLIYAALNPELQDRCHAEIMAKIGKRQASLKDKKELHYCQAFLDECQRISTLVPMSVDHRAIGDTEFRGYKISSGSIIFVNLYGLHHDERYFPKPDMFDPDRFLTPDGQYKPSEYLNQFGVGKRSCLGEVLARMEVFLFFVTFMQHFRFEADSWTAEQREQILLGTEGGIHGTIEHRLKVTSRDN</sequence>
<dbReference type="Gene3D" id="1.10.630.10">
    <property type="entry name" value="Cytochrome P450"/>
    <property type="match status" value="4"/>
</dbReference>
<keyword evidence="6 27" id="KW-0349">Heme</keyword>
<dbReference type="GO" id="GO:0005743">
    <property type="term" value="C:mitochondrial inner membrane"/>
    <property type="evidence" value="ECO:0007669"/>
    <property type="project" value="UniProtKB-SubCell"/>
</dbReference>
<evidence type="ECO:0000313" key="29">
    <source>
        <dbReference type="WBParaSite" id="maker-uti_cns_0000438-snap-gene-1.4-mRNA-1"/>
    </source>
</evidence>
<evidence type="ECO:0000256" key="27">
    <source>
        <dbReference type="PIRSR" id="PIRSR602401-1"/>
    </source>
</evidence>
<comment type="cofactor">
    <cofactor evidence="1 27">
        <name>heme</name>
        <dbReference type="ChEBI" id="CHEBI:30413"/>
    </cofactor>
</comment>
<evidence type="ECO:0000256" key="1">
    <source>
        <dbReference type="ARBA" id="ARBA00001971"/>
    </source>
</evidence>
<evidence type="ECO:0000256" key="11">
    <source>
        <dbReference type="ARBA" id="ARBA00022848"/>
    </source>
</evidence>
<protein>
    <recommendedName>
        <fullName evidence="25">Cytochrome P450 2U1</fullName>
        <ecNumber evidence="24">1.14.14.80</ecNumber>
    </recommendedName>
    <alternativeName>
        <fullName evidence="26">Long-chain fatty acid omega-monooxygenase</fullName>
    </alternativeName>
</protein>
<reference evidence="29" key="1">
    <citation type="submission" date="2016-11" db="UniProtKB">
        <authorList>
            <consortium name="WormBaseParasite"/>
        </authorList>
    </citation>
    <scope>IDENTIFICATION</scope>
</reference>
<evidence type="ECO:0000256" key="4">
    <source>
        <dbReference type="ARBA" id="ARBA00004477"/>
    </source>
</evidence>
<evidence type="ECO:0000256" key="25">
    <source>
        <dbReference type="ARBA" id="ARBA00067282"/>
    </source>
</evidence>
<feature type="binding site" description="axial binding residue" evidence="27">
    <location>
        <position position="1125"/>
    </location>
    <ligand>
        <name>heme</name>
        <dbReference type="ChEBI" id="CHEBI:30413"/>
    </ligand>
    <ligandPart>
        <name>Fe</name>
        <dbReference type="ChEBI" id="CHEBI:18248"/>
    </ligandPart>
</feature>
<dbReference type="GO" id="GO:0005506">
    <property type="term" value="F:iron ion binding"/>
    <property type="evidence" value="ECO:0007669"/>
    <property type="project" value="InterPro"/>
</dbReference>
<evidence type="ECO:0000256" key="13">
    <source>
        <dbReference type="ARBA" id="ARBA00023002"/>
    </source>
</evidence>
<evidence type="ECO:0000256" key="23">
    <source>
        <dbReference type="ARBA" id="ARBA00058812"/>
    </source>
</evidence>
<evidence type="ECO:0000256" key="19">
    <source>
        <dbReference type="ARBA" id="ARBA00049206"/>
    </source>
</evidence>
<accession>A0A1I8FZF7</accession>
<evidence type="ECO:0000256" key="17">
    <source>
        <dbReference type="ARBA" id="ARBA00023128"/>
    </source>
</evidence>
<comment type="catalytic activity">
    <reaction evidence="19">
        <text>(5Z,8Z,11Z,14Z)-eicosatetraenoate + reduced [NADPH--hemoprotein reductase] + O2 = 19-hydroxy-(5Z,8Z,11Z,14Z)-eicosatetraenoate + oxidized [NADPH--hemoprotein reductase] + H2O + H(+)</text>
        <dbReference type="Rhea" id="RHEA:39759"/>
        <dbReference type="Rhea" id="RHEA-COMP:11964"/>
        <dbReference type="Rhea" id="RHEA-COMP:11965"/>
        <dbReference type="ChEBI" id="CHEBI:15377"/>
        <dbReference type="ChEBI" id="CHEBI:15378"/>
        <dbReference type="ChEBI" id="CHEBI:15379"/>
        <dbReference type="ChEBI" id="CHEBI:32395"/>
        <dbReference type="ChEBI" id="CHEBI:57618"/>
        <dbReference type="ChEBI" id="CHEBI:58210"/>
        <dbReference type="ChEBI" id="CHEBI:76627"/>
    </reaction>
    <physiologicalReaction direction="left-to-right" evidence="19">
        <dbReference type="Rhea" id="RHEA:39760"/>
    </physiologicalReaction>
</comment>
<evidence type="ECO:0000313" key="28">
    <source>
        <dbReference type="Proteomes" id="UP000095280"/>
    </source>
</evidence>
<evidence type="ECO:0000256" key="2">
    <source>
        <dbReference type="ARBA" id="ARBA00004154"/>
    </source>
</evidence>
<comment type="similarity">
    <text evidence="5">Belongs to the cytochrome P450 family.</text>
</comment>
<dbReference type="EC" id="1.14.14.80" evidence="24"/>
<evidence type="ECO:0000256" key="24">
    <source>
        <dbReference type="ARBA" id="ARBA00066560"/>
    </source>
</evidence>
<dbReference type="PRINTS" id="PR00385">
    <property type="entry name" value="P450"/>
</dbReference>
<dbReference type="InterPro" id="IPR002401">
    <property type="entry name" value="Cyt_P450_E_grp-I"/>
</dbReference>
<keyword evidence="7" id="KW-0812">Transmembrane</keyword>
<dbReference type="PRINTS" id="PR00463">
    <property type="entry name" value="EP450I"/>
</dbReference>
<dbReference type="InterPro" id="IPR001128">
    <property type="entry name" value="Cyt_P450"/>
</dbReference>
<dbReference type="GO" id="GO:0006629">
    <property type="term" value="P:lipid metabolic process"/>
    <property type="evidence" value="ECO:0007669"/>
    <property type="project" value="UniProtKB-KW"/>
</dbReference>
<evidence type="ECO:0000256" key="8">
    <source>
        <dbReference type="ARBA" id="ARBA00022723"/>
    </source>
</evidence>
<evidence type="ECO:0000256" key="7">
    <source>
        <dbReference type="ARBA" id="ARBA00022692"/>
    </source>
</evidence>
<evidence type="ECO:0000256" key="20">
    <source>
        <dbReference type="ARBA" id="ARBA00051320"/>
    </source>
</evidence>
<dbReference type="GO" id="GO:0006082">
    <property type="term" value="P:organic acid metabolic process"/>
    <property type="evidence" value="ECO:0007669"/>
    <property type="project" value="TreeGrafter"/>
</dbReference>
<evidence type="ECO:0000256" key="12">
    <source>
        <dbReference type="ARBA" id="ARBA00022989"/>
    </source>
</evidence>
<evidence type="ECO:0000256" key="10">
    <source>
        <dbReference type="ARBA" id="ARBA00022824"/>
    </source>
</evidence>
<keyword evidence="12" id="KW-1133">Transmembrane helix</keyword>
<evidence type="ECO:0000256" key="14">
    <source>
        <dbReference type="ARBA" id="ARBA00023004"/>
    </source>
</evidence>
<evidence type="ECO:0000256" key="9">
    <source>
        <dbReference type="ARBA" id="ARBA00022792"/>
    </source>
</evidence>
<dbReference type="WBParaSite" id="maker-uti_cns_0000438-snap-gene-1.4-mRNA-1">
    <property type="protein sequence ID" value="maker-uti_cns_0000438-snap-gene-1.4-mRNA-1"/>
    <property type="gene ID" value="maker-uti_cns_0000438-snap-gene-1.4"/>
</dbReference>
<comment type="catalytic activity">
    <reaction evidence="22">
        <text>an omega-methyl-long-chain fatty acid + reduced [NADPH--hemoprotein reductase] + O2 = an omega-hydroxy-long-chain fatty acid + oxidized [NADPH--hemoprotein reductase] + H2O + H(+)</text>
        <dbReference type="Rhea" id="RHEA:56748"/>
        <dbReference type="Rhea" id="RHEA-COMP:11964"/>
        <dbReference type="Rhea" id="RHEA-COMP:11965"/>
        <dbReference type="ChEBI" id="CHEBI:15377"/>
        <dbReference type="ChEBI" id="CHEBI:15378"/>
        <dbReference type="ChEBI" id="CHEBI:15379"/>
        <dbReference type="ChEBI" id="CHEBI:57618"/>
        <dbReference type="ChEBI" id="CHEBI:58210"/>
        <dbReference type="ChEBI" id="CHEBI:140991"/>
        <dbReference type="ChEBI" id="CHEBI:140992"/>
        <dbReference type="EC" id="1.14.14.80"/>
    </reaction>
    <physiologicalReaction direction="left-to-right" evidence="22">
        <dbReference type="Rhea" id="RHEA:56749"/>
    </physiologicalReaction>
</comment>
<evidence type="ECO:0000256" key="26">
    <source>
        <dbReference type="ARBA" id="ARBA00079181"/>
    </source>
</evidence>
<dbReference type="PANTHER" id="PTHR24300:SF403">
    <property type="entry name" value="CYTOCHROME P450 306A1"/>
    <property type="match status" value="1"/>
</dbReference>
<keyword evidence="10" id="KW-0256">Endoplasmic reticulum</keyword>
<comment type="function">
    <text evidence="23">A cytochrome P450 monooxygenase involved in the metabolism of arachidonic acid and its conjugates. Mechanistically, uses molecular oxygen inserting one oxygen atom into a substrate, and reducing the second into a water molecule, with two electrons provided by NADPH via cytochrome P450 reductase (CPR; NADPH-ferrihemoprotein reductase). Acts as an omega and omega-1 hydroxylase for arachidonic acid and possibly for other long chain fatty acids. May modulate the arachidonic acid signaling pathway and play a role in other fatty acid signaling processes. May down-regulate the biological activities of N-arachidonoyl-serotonin, an endocannabinoid that has anti-nociceptive effects through inhibition of fatty acid amide hydrolase FAAH, TRPV1 receptor and T-type calcium channels. Catalyzes C-2 oxidation of the indole ring of N-arachidonoyl-serotonin forming a less active product 2-oxo-N-arachidonoyl-serotonin.</text>
</comment>
<evidence type="ECO:0000256" key="18">
    <source>
        <dbReference type="ARBA" id="ARBA00023136"/>
    </source>
</evidence>
<comment type="subcellular location">
    <subcellularLocation>
        <location evidence="4">Endoplasmic reticulum membrane</location>
        <topology evidence="4">Multi-pass membrane protein</topology>
    </subcellularLocation>
    <subcellularLocation>
        <location evidence="2">Microsome membrane</location>
        <topology evidence="2">Multi-pass membrane protein</topology>
    </subcellularLocation>
    <subcellularLocation>
        <location evidence="3">Mitochondrion inner membrane</location>
        <topology evidence="3">Multi-pass membrane protein</topology>
    </subcellularLocation>
</comment>
<dbReference type="SUPFAM" id="SSF48264">
    <property type="entry name" value="Cytochrome P450"/>
    <property type="match status" value="4"/>
</dbReference>
<name>A0A1I8FZF7_9PLAT</name>
<dbReference type="GO" id="GO:0005789">
    <property type="term" value="C:endoplasmic reticulum membrane"/>
    <property type="evidence" value="ECO:0007669"/>
    <property type="project" value="UniProtKB-SubCell"/>
</dbReference>
<evidence type="ECO:0000256" key="3">
    <source>
        <dbReference type="ARBA" id="ARBA00004448"/>
    </source>
</evidence>
<keyword evidence="8 27" id="KW-0479">Metal-binding</keyword>
<evidence type="ECO:0000256" key="21">
    <source>
        <dbReference type="ARBA" id="ARBA00052159"/>
    </source>
</evidence>
<dbReference type="FunFam" id="1.10.630.10:FF:000017">
    <property type="entry name" value="cytochrome P450 2U1 isoform X1"/>
    <property type="match status" value="2"/>
</dbReference>
<comment type="catalytic activity">
    <reaction evidence="20">
        <text>(5Z,8Z,11Z,14Z)-eicosatetraenoate + reduced [NADPH--hemoprotein reductase] + O2 = 20-hydroxy-(5Z,8Z,11Z,14Z)-eicosatetraenoate + oxidized [NADPH--hemoprotein reductase] + H2O + H(+)</text>
        <dbReference type="Rhea" id="RHEA:39755"/>
        <dbReference type="Rhea" id="RHEA-COMP:11964"/>
        <dbReference type="Rhea" id="RHEA-COMP:11965"/>
        <dbReference type="ChEBI" id="CHEBI:15377"/>
        <dbReference type="ChEBI" id="CHEBI:15378"/>
        <dbReference type="ChEBI" id="CHEBI:15379"/>
        <dbReference type="ChEBI" id="CHEBI:32395"/>
        <dbReference type="ChEBI" id="CHEBI:57618"/>
        <dbReference type="ChEBI" id="CHEBI:58210"/>
        <dbReference type="ChEBI" id="CHEBI:76624"/>
    </reaction>
    <physiologicalReaction direction="left-to-right" evidence="20">
        <dbReference type="Rhea" id="RHEA:39756"/>
    </physiologicalReaction>
</comment>
<evidence type="ECO:0000256" key="16">
    <source>
        <dbReference type="ARBA" id="ARBA00023098"/>
    </source>
</evidence>
<keyword evidence="15" id="KW-0503">Monooxygenase</keyword>
<dbReference type="InterPro" id="IPR036396">
    <property type="entry name" value="Cyt_P450_sf"/>
</dbReference>
<dbReference type="Proteomes" id="UP000095280">
    <property type="component" value="Unplaced"/>
</dbReference>
<evidence type="ECO:0000256" key="15">
    <source>
        <dbReference type="ARBA" id="ARBA00023033"/>
    </source>
</evidence>
<dbReference type="InterPro" id="IPR050182">
    <property type="entry name" value="Cytochrome_P450_fam2"/>
</dbReference>